<proteinExistence type="inferred from homology"/>
<comment type="caution">
    <text evidence="9">The sequence shown here is derived from an EMBL/GenBank/DDBJ whole genome shotgun (WGS) entry which is preliminary data.</text>
</comment>
<keyword evidence="2 7" id="KW-0813">Transport</keyword>
<dbReference type="Pfam" id="PF00528">
    <property type="entry name" value="BPD_transp_1"/>
    <property type="match status" value="1"/>
</dbReference>
<dbReference type="GO" id="GO:0055085">
    <property type="term" value="P:transmembrane transport"/>
    <property type="evidence" value="ECO:0007669"/>
    <property type="project" value="InterPro"/>
</dbReference>
<keyword evidence="10" id="KW-1185">Reference proteome</keyword>
<evidence type="ECO:0000313" key="10">
    <source>
        <dbReference type="Proteomes" id="UP001165074"/>
    </source>
</evidence>
<dbReference type="EMBL" id="BSTK01000001">
    <property type="protein sequence ID" value="GLY82140.1"/>
    <property type="molecule type" value="Genomic_DNA"/>
</dbReference>
<comment type="similarity">
    <text evidence="7">Belongs to the binding-protein-dependent transport system permease family.</text>
</comment>
<dbReference type="AlphaFoldDB" id="A0A9W6RUN2"/>
<gene>
    <name evidence="9" type="primary">dppB</name>
    <name evidence="9" type="ORF">Airi02_000720</name>
</gene>
<evidence type="ECO:0000259" key="8">
    <source>
        <dbReference type="PROSITE" id="PS50928"/>
    </source>
</evidence>
<accession>A0A9W6RUN2</accession>
<evidence type="ECO:0000313" key="9">
    <source>
        <dbReference type="EMBL" id="GLY82140.1"/>
    </source>
</evidence>
<organism evidence="9 10">
    <name type="scientific">Actinoallomurus iriomotensis</name>
    <dbReference type="NCBI Taxonomy" id="478107"/>
    <lineage>
        <taxon>Bacteria</taxon>
        <taxon>Bacillati</taxon>
        <taxon>Actinomycetota</taxon>
        <taxon>Actinomycetes</taxon>
        <taxon>Streptosporangiales</taxon>
        <taxon>Thermomonosporaceae</taxon>
        <taxon>Actinoallomurus</taxon>
    </lineage>
</organism>
<evidence type="ECO:0000256" key="4">
    <source>
        <dbReference type="ARBA" id="ARBA00022692"/>
    </source>
</evidence>
<dbReference type="Gene3D" id="1.10.3720.10">
    <property type="entry name" value="MetI-like"/>
    <property type="match status" value="1"/>
</dbReference>
<keyword evidence="5 7" id="KW-1133">Transmembrane helix</keyword>
<keyword evidence="6 7" id="KW-0472">Membrane</keyword>
<feature type="transmembrane region" description="Helical" evidence="7">
    <location>
        <begin position="12"/>
        <end position="30"/>
    </location>
</feature>
<dbReference type="PROSITE" id="PS50928">
    <property type="entry name" value="ABC_TM1"/>
    <property type="match status" value="1"/>
</dbReference>
<dbReference type="InterPro" id="IPR035906">
    <property type="entry name" value="MetI-like_sf"/>
</dbReference>
<keyword evidence="4 7" id="KW-0812">Transmembrane</keyword>
<feature type="domain" description="ABC transmembrane type-1" evidence="8">
    <location>
        <begin position="95"/>
        <end position="296"/>
    </location>
</feature>
<protein>
    <submittedName>
        <fullName evidence="9">Peptide ABC transporter</fullName>
    </submittedName>
</protein>
<comment type="subcellular location">
    <subcellularLocation>
        <location evidence="1 7">Cell membrane</location>
        <topology evidence="1 7">Multi-pass membrane protein</topology>
    </subcellularLocation>
</comment>
<sequence length="308" mass="32914">MPVYIARRLAQFVPTFIGATLAVYALAFLVPGDPARALAGEQASDPAAVALIQQRYHLNESFFHQYMRYLTGLFHGTLGTTYSGQSVAQSLVHKAGVTITLAGFALLFEILVGVSIGVFAAVRDRTVGGNGAMLFTLVVLAIPIFVSCLVMQLVLTVRFHLFPTTFVAGNLTSYILPAIALGSISVAPIARLTRSATLASLQSDYVRSARAHGLSERRVIFHALRNSLIPTVTHLGYDFGMMLSGAVVVEGVFNLPGVGNALFQAITLKDGPTIVGIVTALVVAYLFINLVVDLIYGVLDPRIRAHGN</sequence>
<dbReference type="PANTHER" id="PTHR43163:SF7">
    <property type="entry name" value="DIPEPTIDE-TRANSPORT INTEGRAL MEMBRANE PROTEIN ABC TRANSPORTER DPPB-RELATED"/>
    <property type="match status" value="1"/>
</dbReference>
<keyword evidence="3" id="KW-1003">Cell membrane</keyword>
<name>A0A9W6RUN2_9ACTN</name>
<evidence type="ECO:0000256" key="2">
    <source>
        <dbReference type="ARBA" id="ARBA00022448"/>
    </source>
</evidence>
<dbReference type="CDD" id="cd06261">
    <property type="entry name" value="TM_PBP2"/>
    <property type="match status" value="1"/>
</dbReference>
<feature type="transmembrane region" description="Helical" evidence="7">
    <location>
        <begin position="174"/>
        <end position="193"/>
    </location>
</feature>
<dbReference type="Proteomes" id="UP001165074">
    <property type="component" value="Unassembled WGS sequence"/>
</dbReference>
<evidence type="ECO:0000256" key="1">
    <source>
        <dbReference type="ARBA" id="ARBA00004651"/>
    </source>
</evidence>
<feature type="transmembrane region" description="Helical" evidence="7">
    <location>
        <begin position="273"/>
        <end position="299"/>
    </location>
</feature>
<dbReference type="SUPFAM" id="SSF161098">
    <property type="entry name" value="MetI-like"/>
    <property type="match status" value="1"/>
</dbReference>
<dbReference type="Pfam" id="PF19300">
    <property type="entry name" value="BPD_transp_1_N"/>
    <property type="match status" value="1"/>
</dbReference>
<feature type="transmembrane region" description="Helical" evidence="7">
    <location>
        <begin position="99"/>
        <end position="122"/>
    </location>
</feature>
<dbReference type="RefSeq" id="WP_285565718.1">
    <property type="nucleotide sequence ID" value="NZ_BSTK01000001.1"/>
</dbReference>
<evidence type="ECO:0000256" key="6">
    <source>
        <dbReference type="ARBA" id="ARBA00023136"/>
    </source>
</evidence>
<dbReference type="PANTHER" id="PTHR43163">
    <property type="entry name" value="DIPEPTIDE TRANSPORT SYSTEM PERMEASE PROTEIN DPPB-RELATED"/>
    <property type="match status" value="1"/>
</dbReference>
<dbReference type="InterPro" id="IPR000515">
    <property type="entry name" value="MetI-like"/>
</dbReference>
<dbReference type="InterPro" id="IPR045621">
    <property type="entry name" value="BPD_transp_1_N"/>
</dbReference>
<evidence type="ECO:0000256" key="7">
    <source>
        <dbReference type="RuleBase" id="RU363032"/>
    </source>
</evidence>
<evidence type="ECO:0000256" key="5">
    <source>
        <dbReference type="ARBA" id="ARBA00022989"/>
    </source>
</evidence>
<dbReference type="GO" id="GO:0005886">
    <property type="term" value="C:plasma membrane"/>
    <property type="evidence" value="ECO:0007669"/>
    <property type="project" value="UniProtKB-SubCell"/>
</dbReference>
<evidence type="ECO:0000256" key="3">
    <source>
        <dbReference type="ARBA" id="ARBA00022475"/>
    </source>
</evidence>
<feature type="transmembrane region" description="Helical" evidence="7">
    <location>
        <begin position="134"/>
        <end position="154"/>
    </location>
</feature>
<reference evidence="9" key="1">
    <citation type="submission" date="2023-03" db="EMBL/GenBank/DDBJ databases">
        <title>Actinoallomurus iriomotensis NBRC 103684.</title>
        <authorList>
            <person name="Ichikawa N."/>
            <person name="Sato H."/>
            <person name="Tonouchi N."/>
        </authorList>
    </citation>
    <scope>NUCLEOTIDE SEQUENCE</scope>
    <source>
        <strain evidence="9">NBRC 103684</strain>
    </source>
</reference>